<dbReference type="InterPro" id="IPR045249">
    <property type="entry name" value="HARBI1-like"/>
</dbReference>
<evidence type="ECO:0000259" key="8">
    <source>
        <dbReference type="Pfam" id="PF13359"/>
    </source>
</evidence>
<dbReference type="EMBL" id="JACGWN010000001">
    <property type="protein sequence ID" value="KAL0462238.1"/>
    <property type="molecule type" value="Genomic_DNA"/>
</dbReference>
<comment type="similarity">
    <text evidence="3">Belongs to the HARBI1 family.</text>
</comment>
<evidence type="ECO:0000256" key="3">
    <source>
        <dbReference type="ARBA" id="ARBA00006958"/>
    </source>
</evidence>
<reference evidence="9" key="2">
    <citation type="journal article" date="2024" name="Plant">
        <title>Genomic evolution and insights into agronomic trait innovations of Sesamum species.</title>
        <authorList>
            <person name="Miao H."/>
            <person name="Wang L."/>
            <person name="Qu L."/>
            <person name="Liu H."/>
            <person name="Sun Y."/>
            <person name="Le M."/>
            <person name="Wang Q."/>
            <person name="Wei S."/>
            <person name="Zheng Y."/>
            <person name="Lin W."/>
            <person name="Duan Y."/>
            <person name="Cao H."/>
            <person name="Xiong S."/>
            <person name="Wang X."/>
            <person name="Wei L."/>
            <person name="Li C."/>
            <person name="Ma Q."/>
            <person name="Ju M."/>
            <person name="Zhao R."/>
            <person name="Li G."/>
            <person name="Mu C."/>
            <person name="Tian Q."/>
            <person name="Mei H."/>
            <person name="Zhang T."/>
            <person name="Gao T."/>
            <person name="Zhang H."/>
        </authorList>
    </citation>
    <scope>NUCLEOTIDE SEQUENCE</scope>
    <source>
        <strain evidence="9">KEN1</strain>
    </source>
</reference>
<feature type="non-terminal residue" evidence="9">
    <location>
        <position position="1"/>
    </location>
</feature>
<feature type="domain" description="DDE Tnp4" evidence="8">
    <location>
        <begin position="6"/>
        <end position="63"/>
    </location>
</feature>
<sequence>GCLGALDGTFIDIRVPEIEKGRYRTRKGHVAVNVLGVGNSNMQFIYVFSGWEGSGADSRVLRDVIHRPHGLRVPSGNSYYVILPL</sequence>
<dbReference type="GO" id="GO:0016787">
    <property type="term" value="F:hydrolase activity"/>
    <property type="evidence" value="ECO:0007669"/>
    <property type="project" value="UniProtKB-KW"/>
</dbReference>
<dbReference type="GO" id="GO:0004518">
    <property type="term" value="F:nuclease activity"/>
    <property type="evidence" value="ECO:0007669"/>
    <property type="project" value="UniProtKB-KW"/>
</dbReference>
<dbReference type="GO" id="GO:0005634">
    <property type="term" value="C:nucleus"/>
    <property type="evidence" value="ECO:0007669"/>
    <property type="project" value="UniProtKB-SubCell"/>
</dbReference>
<evidence type="ECO:0000256" key="1">
    <source>
        <dbReference type="ARBA" id="ARBA00001968"/>
    </source>
</evidence>
<dbReference type="GO" id="GO:0046872">
    <property type="term" value="F:metal ion binding"/>
    <property type="evidence" value="ECO:0007669"/>
    <property type="project" value="UniProtKB-KW"/>
</dbReference>
<dbReference type="PANTHER" id="PTHR22930:SF281">
    <property type="entry name" value="NUCLEASE"/>
    <property type="match status" value="1"/>
</dbReference>
<keyword evidence="5" id="KW-0479">Metal-binding</keyword>
<comment type="subcellular location">
    <subcellularLocation>
        <location evidence="2">Nucleus</location>
    </subcellularLocation>
</comment>
<protein>
    <recommendedName>
        <fullName evidence="8">DDE Tnp4 domain-containing protein</fullName>
    </recommendedName>
</protein>
<keyword evidence="7" id="KW-0539">Nucleus</keyword>
<reference evidence="9" key="1">
    <citation type="submission" date="2020-06" db="EMBL/GenBank/DDBJ databases">
        <authorList>
            <person name="Li T."/>
            <person name="Hu X."/>
            <person name="Zhang T."/>
            <person name="Song X."/>
            <person name="Zhang H."/>
            <person name="Dai N."/>
            <person name="Sheng W."/>
            <person name="Hou X."/>
            <person name="Wei L."/>
        </authorList>
    </citation>
    <scope>NUCLEOTIDE SEQUENCE</scope>
    <source>
        <strain evidence="9">KEN1</strain>
        <tissue evidence="9">Leaf</tissue>
    </source>
</reference>
<evidence type="ECO:0000256" key="6">
    <source>
        <dbReference type="ARBA" id="ARBA00022801"/>
    </source>
</evidence>
<accession>A0AAW2Y8U3</accession>
<evidence type="ECO:0000256" key="5">
    <source>
        <dbReference type="ARBA" id="ARBA00022723"/>
    </source>
</evidence>
<name>A0AAW2Y8U3_9LAMI</name>
<gene>
    <name evidence="9" type="ORF">Slati_0111400</name>
</gene>
<comment type="cofactor">
    <cofactor evidence="1">
        <name>a divalent metal cation</name>
        <dbReference type="ChEBI" id="CHEBI:60240"/>
    </cofactor>
</comment>
<evidence type="ECO:0000313" key="9">
    <source>
        <dbReference type="EMBL" id="KAL0462238.1"/>
    </source>
</evidence>
<keyword evidence="4" id="KW-0540">Nuclease</keyword>
<evidence type="ECO:0000256" key="7">
    <source>
        <dbReference type="ARBA" id="ARBA00023242"/>
    </source>
</evidence>
<dbReference type="AlphaFoldDB" id="A0AAW2Y8U3"/>
<keyword evidence="6" id="KW-0378">Hydrolase</keyword>
<proteinExistence type="inferred from homology"/>
<dbReference type="PANTHER" id="PTHR22930">
    <property type="match status" value="1"/>
</dbReference>
<evidence type="ECO:0000256" key="4">
    <source>
        <dbReference type="ARBA" id="ARBA00022722"/>
    </source>
</evidence>
<comment type="caution">
    <text evidence="9">The sequence shown here is derived from an EMBL/GenBank/DDBJ whole genome shotgun (WGS) entry which is preliminary data.</text>
</comment>
<evidence type="ECO:0000256" key="2">
    <source>
        <dbReference type="ARBA" id="ARBA00004123"/>
    </source>
</evidence>
<organism evidence="9">
    <name type="scientific">Sesamum latifolium</name>
    <dbReference type="NCBI Taxonomy" id="2727402"/>
    <lineage>
        <taxon>Eukaryota</taxon>
        <taxon>Viridiplantae</taxon>
        <taxon>Streptophyta</taxon>
        <taxon>Embryophyta</taxon>
        <taxon>Tracheophyta</taxon>
        <taxon>Spermatophyta</taxon>
        <taxon>Magnoliopsida</taxon>
        <taxon>eudicotyledons</taxon>
        <taxon>Gunneridae</taxon>
        <taxon>Pentapetalae</taxon>
        <taxon>asterids</taxon>
        <taxon>lamiids</taxon>
        <taxon>Lamiales</taxon>
        <taxon>Pedaliaceae</taxon>
        <taxon>Sesamum</taxon>
    </lineage>
</organism>
<dbReference type="InterPro" id="IPR027806">
    <property type="entry name" value="HARBI1_dom"/>
</dbReference>
<dbReference type="Pfam" id="PF13359">
    <property type="entry name" value="DDE_Tnp_4"/>
    <property type="match status" value="1"/>
</dbReference>